<gene>
    <name evidence="1" type="ORF">SAMN04488123_11349</name>
</gene>
<dbReference type="AlphaFoldDB" id="A0A1G8QQ49"/>
<dbReference type="Proteomes" id="UP000198853">
    <property type="component" value="Unassembled WGS sequence"/>
</dbReference>
<keyword evidence="2" id="KW-1185">Reference proteome</keyword>
<sequence length="82" mass="9612">MTHDVAVADSFAPPTDTTVRDRVYATIRDFDGRSFVQFARELIQGILPLEVADHLTQFLRDRKYMTLTYLWKFIVNQRTCTK</sequence>
<protein>
    <submittedName>
        <fullName evidence="1">Uncharacterized protein</fullName>
    </submittedName>
</protein>
<reference evidence="1 2" key="1">
    <citation type="submission" date="2016-10" db="EMBL/GenBank/DDBJ databases">
        <authorList>
            <person name="de Groot N.N."/>
        </authorList>
    </citation>
    <scope>NUCLEOTIDE SEQUENCE [LARGE SCALE GENOMIC DNA]</scope>
    <source>
        <strain evidence="1 2">DSM 21771</strain>
    </source>
</reference>
<evidence type="ECO:0000313" key="2">
    <source>
        <dbReference type="Proteomes" id="UP000198853"/>
    </source>
</evidence>
<organism evidence="1 2">
    <name type="scientific">Natribacillus halophilus</name>
    <dbReference type="NCBI Taxonomy" id="549003"/>
    <lineage>
        <taxon>Bacteria</taxon>
        <taxon>Bacillati</taxon>
        <taxon>Bacillota</taxon>
        <taxon>Bacilli</taxon>
        <taxon>Bacillales</taxon>
        <taxon>Bacillaceae</taxon>
        <taxon>Natribacillus</taxon>
    </lineage>
</organism>
<accession>A0A1G8QQ49</accession>
<proteinExistence type="predicted"/>
<evidence type="ECO:0000313" key="1">
    <source>
        <dbReference type="EMBL" id="SDJ06909.1"/>
    </source>
</evidence>
<dbReference type="EMBL" id="FNEN01000013">
    <property type="protein sequence ID" value="SDJ06909.1"/>
    <property type="molecule type" value="Genomic_DNA"/>
</dbReference>
<name>A0A1G8QQ49_9BACI</name>